<evidence type="ECO:0000256" key="3">
    <source>
        <dbReference type="SAM" id="Coils"/>
    </source>
</evidence>
<feature type="signal peptide" evidence="2">
    <location>
        <begin position="1"/>
        <end position="25"/>
    </location>
</feature>
<dbReference type="AlphaFoldDB" id="A0A2S5TDL8"/>
<keyword evidence="2" id="KW-0564">Palmitate</keyword>
<keyword evidence="2" id="KW-0472">Membrane</keyword>
<dbReference type="PANTHER" id="PTHR30203:SF33">
    <property type="entry name" value="BLR4455 PROTEIN"/>
    <property type="match status" value="1"/>
</dbReference>
<dbReference type="InterPro" id="IPR010131">
    <property type="entry name" value="MdtP/NodT-like"/>
</dbReference>
<sequence>MKTVFRHAGLRLGGLAAAALLGACALGPDYQRPGIETPERIRGDAAATQASYGDLGWWEIYQDPALNTLLRQGLERNLDLRIAAARVEQARATAGVSRLQQLPQIDASGSAARRKLSESSVAPGAERLGEQGTAAVALSWELDLWGRLRRLNEAARADLLASEYAQRGVANSLVADIATAYFSLQSYDRRLDITRRTITTREEFLKLTRAQYERGVVSGLDVSTAEAQLATAQANLPALERSVAQTENQLSLLLGGNPAGIARSASGATAAPVPETPAGLPSRLLERRPDILQSEQALVAANARIGAAKAALFPTLSLTGSYGVLSGDVSELFSSGAENWSVGVGLLQPLLNAERNLYQVDLADARKREALLGYEKTVRNAFREVADSLVAREKSQAVLQAQQQQVDALRRAVDISKARYKQGYSSYFDVISADRDLFNAELSHDAARLDAQLSLVQLYRSLGGGWQTQGQGGDNTEK</sequence>
<dbReference type="NCBIfam" id="TIGR01845">
    <property type="entry name" value="outer_NodT"/>
    <property type="match status" value="1"/>
</dbReference>
<keyword evidence="3" id="KW-0175">Coiled coil</keyword>
<dbReference type="Pfam" id="PF02321">
    <property type="entry name" value="OEP"/>
    <property type="match status" value="2"/>
</dbReference>
<dbReference type="Proteomes" id="UP000238220">
    <property type="component" value="Unassembled WGS sequence"/>
</dbReference>
<keyword evidence="2" id="KW-0812">Transmembrane</keyword>
<comment type="similarity">
    <text evidence="1 2">Belongs to the outer membrane factor (OMF) (TC 1.B.17) family.</text>
</comment>
<evidence type="ECO:0000256" key="1">
    <source>
        <dbReference type="ARBA" id="ARBA00007613"/>
    </source>
</evidence>
<name>A0A2S5TDL8_9GAMM</name>
<feature type="chain" id="PRO_5015368004" evidence="2">
    <location>
        <begin position="26"/>
        <end position="478"/>
    </location>
</feature>
<dbReference type="PANTHER" id="PTHR30203">
    <property type="entry name" value="OUTER MEMBRANE CATION EFFLUX PROTEIN"/>
    <property type="match status" value="1"/>
</dbReference>
<dbReference type="RefSeq" id="WP_104231120.1">
    <property type="nucleotide sequence ID" value="NZ_PSNW01000008.1"/>
</dbReference>
<comment type="subcellular location">
    <subcellularLocation>
        <location evidence="2">Cell outer membrane</location>
        <topology evidence="2">Lipid-anchor</topology>
    </subcellularLocation>
</comment>
<organism evidence="4 5">
    <name type="scientific">Solimonas fluminis</name>
    <dbReference type="NCBI Taxonomy" id="2086571"/>
    <lineage>
        <taxon>Bacteria</taxon>
        <taxon>Pseudomonadati</taxon>
        <taxon>Pseudomonadota</taxon>
        <taxon>Gammaproteobacteria</taxon>
        <taxon>Nevskiales</taxon>
        <taxon>Nevskiaceae</taxon>
        <taxon>Solimonas</taxon>
    </lineage>
</organism>
<comment type="caution">
    <text evidence="4">The sequence shown here is derived from an EMBL/GenBank/DDBJ whole genome shotgun (WGS) entry which is preliminary data.</text>
</comment>
<keyword evidence="2" id="KW-0732">Signal</keyword>
<dbReference type="GO" id="GO:0015562">
    <property type="term" value="F:efflux transmembrane transporter activity"/>
    <property type="evidence" value="ECO:0007669"/>
    <property type="project" value="InterPro"/>
</dbReference>
<dbReference type="Gene3D" id="2.20.200.10">
    <property type="entry name" value="Outer membrane efflux proteins (OEP)"/>
    <property type="match status" value="1"/>
</dbReference>
<proteinExistence type="inferred from homology"/>
<feature type="coiled-coil region" evidence="3">
    <location>
        <begin position="392"/>
        <end position="419"/>
    </location>
</feature>
<dbReference type="Gene3D" id="1.20.1600.10">
    <property type="entry name" value="Outer membrane efflux proteins (OEP)"/>
    <property type="match status" value="1"/>
</dbReference>
<keyword evidence="2" id="KW-0449">Lipoprotein</keyword>
<accession>A0A2S5TDL8</accession>
<keyword evidence="2" id="KW-1134">Transmembrane beta strand</keyword>
<evidence type="ECO:0000313" key="5">
    <source>
        <dbReference type="Proteomes" id="UP000238220"/>
    </source>
</evidence>
<dbReference type="GO" id="GO:0009279">
    <property type="term" value="C:cell outer membrane"/>
    <property type="evidence" value="ECO:0007669"/>
    <property type="project" value="UniProtKB-SubCell"/>
</dbReference>
<dbReference type="PROSITE" id="PS51257">
    <property type="entry name" value="PROKAR_LIPOPROTEIN"/>
    <property type="match status" value="1"/>
</dbReference>
<feature type="coiled-coil region" evidence="3">
    <location>
        <begin position="222"/>
        <end position="249"/>
    </location>
</feature>
<keyword evidence="5" id="KW-1185">Reference proteome</keyword>
<dbReference type="InterPro" id="IPR003423">
    <property type="entry name" value="OMP_efflux"/>
</dbReference>
<protein>
    <submittedName>
        <fullName evidence="4">Transporter</fullName>
    </submittedName>
</protein>
<dbReference type="EMBL" id="PSNW01000008">
    <property type="protein sequence ID" value="PPE73081.1"/>
    <property type="molecule type" value="Genomic_DNA"/>
</dbReference>
<reference evidence="4 5" key="1">
    <citation type="submission" date="2018-02" db="EMBL/GenBank/DDBJ databases">
        <title>Genome sequencing of Solimonas sp. HR-BB.</title>
        <authorList>
            <person name="Lee Y."/>
            <person name="Jeon C.O."/>
        </authorList>
    </citation>
    <scope>NUCLEOTIDE SEQUENCE [LARGE SCALE GENOMIC DNA]</scope>
    <source>
        <strain evidence="4 5">HR-BB</strain>
    </source>
</reference>
<dbReference type="SUPFAM" id="SSF56954">
    <property type="entry name" value="Outer membrane efflux proteins (OEP)"/>
    <property type="match status" value="1"/>
</dbReference>
<evidence type="ECO:0000313" key="4">
    <source>
        <dbReference type="EMBL" id="PPE73081.1"/>
    </source>
</evidence>
<evidence type="ECO:0000256" key="2">
    <source>
        <dbReference type="RuleBase" id="RU362097"/>
    </source>
</evidence>
<dbReference type="OrthoDB" id="9770517at2"/>
<gene>
    <name evidence="4" type="ORF">C3942_14750</name>
</gene>